<protein>
    <submittedName>
        <fullName evidence="1">Uncharacterized protein</fullName>
    </submittedName>
</protein>
<proteinExistence type="predicted"/>
<evidence type="ECO:0000313" key="1">
    <source>
        <dbReference type="EMBL" id="JAH24615.1"/>
    </source>
</evidence>
<sequence length="73" mass="8548">MLTLRHVTGREKITTHGNSLVSLLQNPRSREQNNIICTLKFDHHQFDHMSHLLETINISQHILCDCQLGQMYH</sequence>
<organism evidence="1">
    <name type="scientific">Anguilla anguilla</name>
    <name type="common">European freshwater eel</name>
    <name type="synonym">Muraena anguilla</name>
    <dbReference type="NCBI Taxonomy" id="7936"/>
    <lineage>
        <taxon>Eukaryota</taxon>
        <taxon>Metazoa</taxon>
        <taxon>Chordata</taxon>
        <taxon>Craniata</taxon>
        <taxon>Vertebrata</taxon>
        <taxon>Euteleostomi</taxon>
        <taxon>Actinopterygii</taxon>
        <taxon>Neopterygii</taxon>
        <taxon>Teleostei</taxon>
        <taxon>Anguilliformes</taxon>
        <taxon>Anguillidae</taxon>
        <taxon>Anguilla</taxon>
    </lineage>
</organism>
<reference evidence="1" key="2">
    <citation type="journal article" date="2015" name="Fish Shellfish Immunol.">
        <title>Early steps in the European eel (Anguilla anguilla)-Vibrio vulnificus interaction in the gills: Role of the RtxA13 toxin.</title>
        <authorList>
            <person name="Callol A."/>
            <person name="Pajuelo D."/>
            <person name="Ebbesson L."/>
            <person name="Teles M."/>
            <person name="MacKenzie S."/>
            <person name="Amaro C."/>
        </authorList>
    </citation>
    <scope>NUCLEOTIDE SEQUENCE</scope>
</reference>
<dbReference type="AlphaFoldDB" id="A0A0E9R7Z5"/>
<reference evidence="1" key="1">
    <citation type="submission" date="2014-11" db="EMBL/GenBank/DDBJ databases">
        <authorList>
            <person name="Amaro Gonzalez C."/>
        </authorList>
    </citation>
    <scope>NUCLEOTIDE SEQUENCE</scope>
</reference>
<dbReference type="EMBL" id="GBXM01083962">
    <property type="protein sequence ID" value="JAH24615.1"/>
    <property type="molecule type" value="Transcribed_RNA"/>
</dbReference>
<accession>A0A0E9R7Z5</accession>
<name>A0A0E9R7Z5_ANGAN</name>